<dbReference type="PANTHER" id="PTHR23416">
    <property type="entry name" value="SIALIC ACID SYNTHASE-RELATED"/>
    <property type="match status" value="1"/>
</dbReference>
<dbReference type="PANTHER" id="PTHR23416:SF23">
    <property type="entry name" value="ACETYLTRANSFERASE C18B11.09C-RELATED"/>
    <property type="match status" value="1"/>
</dbReference>
<gene>
    <name evidence="4" type="ORF">prwr041_11390</name>
</gene>
<dbReference type="Pfam" id="PF00132">
    <property type="entry name" value="Hexapep"/>
    <property type="match status" value="1"/>
</dbReference>
<proteinExistence type="inferred from homology"/>
<evidence type="ECO:0000259" key="3">
    <source>
        <dbReference type="SMART" id="SM01266"/>
    </source>
</evidence>
<dbReference type="SMART" id="SM01266">
    <property type="entry name" value="Mac"/>
    <property type="match status" value="1"/>
</dbReference>
<dbReference type="InterPro" id="IPR011004">
    <property type="entry name" value="Trimer_LpxA-like_sf"/>
</dbReference>
<dbReference type="SUPFAM" id="SSF51161">
    <property type="entry name" value="Trimeric LpxA-like enzymes"/>
    <property type="match status" value="1"/>
</dbReference>
<dbReference type="InterPro" id="IPR051159">
    <property type="entry name" value="Hexapeptide_acetyltransf"/>
</dbReference>
<reference evidence="4 5" key="1">
    <citation type="journal article" date="2022" name="Int. J. Syst. Evol. Microbiol.">
        <title>Prevotella herbatica sp. nov., a plant polysaccharide-decomposing anaerobic bacterium isolated from a methanogenic reactor.</title>
        <authorList>
            <person name="Uek A."/>
            <person name="Tonouchi A."/>
            <person name="Kaku N."/>
            <person name="Ueki K."/>
        </authorList>
    </citation>
    <scope>NUCLEOTIDE SEQUENCE [LARGE SCALE GENOMIC DNA]</scope>
    <source>
        <strain evidence="4 5">WR041</strain>
    </source>
</reference>
<dbReference type="CDD" id="cd03357">
    <property type="entry name" value="LbH_MAT_GAT"/>
    <property type="match status" value="1"/>
</dbReference>
<keyword evidence="5" id="KW-1185">Reference proteome</keyword>
<organism evidence="4 5">
    <name type="scientific">Prevotella herbatica</name>
    <dbReference type="NCBI Taxonomy" id="2801997"/>
    <lineage>
        <taxon>Bacteria</taxon>
        <taxon>Pseudomonadati</taxon>
        <taxon>Bacteroidota</taxon>
        <taxon>Bacteroidia</taxon>
        <taxon>Bacteroidales</taxon>
        <taxon>Prevotellaceae</taxon>
        <taxon>Prevotella</taxon>
    </lineage>
</organism>
<evidence type="ECO:0000313" key="4">
    <source>
        <dbReference type="EMBL" id="BCS85246.1"/>
    </source>
</evidence>
<dbReference type="Gene3D" id="2.160.10.10">
    <property type="entry name" value="Hexapeptide repeat proteins"/>
    <property type="match status" value="1"/>
</dbReference>
<dbReference type="RefSeq" id="WP_207155401.1">
    <property type="nucleotide sequence ID" value="NZ_AP024484.1"/>
</dbReference>
<dbReference type="InterPro" id="IPR024688">
    <property type="entry name" value="Mac_dom"/>
</dbReference>
<keyword evidence="2" id="KW-0808">Transferase</keyword>
<dbReference type="Pfam" id="PF12464">
    <property type="entry name" value="Mac"/>
    <property type="match status" value="1"/>
</dbReference>
<evidence type="ECO:0000313" key="5">
    <source>
        <dbReference type="Proteomes" id="UP001319045"/>
    </source>
</evidence>
<comment type="similarity">
    <text evidence="1">Belongs to the transferase hexapeptide repeat family.</text>
</comment>
<accession>A0ABM7NXJ8</accession>
<evidence type="ECO:0000256" key="2">
    <source>
        <dbReference type="ARBA" id="ARBA00022679"/>
    </source>
</evidence>
<dbReference type="EMBL" id="AP024484">
    <property type="protein sequence ID" value="BCS85246.1"/>
    <property type="molecule type" value="Genomic_DNA"/>
</dbReference>
<protein>
    <submittedName>
        <fullName evidence="4">Maltose O-acetyltransferase</fullName>
    </submittedName>
</protein>
<sequence>MKTEFEKMRSEELYNFSDKEINTSLRHAKDLCTRLQTLTLSSPEYRDVIEKLIPNFPKSSGICPPFHCDHGSGIRIGERSFLNYNCVILDGACVTIGNDVKIGPSCQLLTPQHPINYKERRGTCETSFPITIGDDTWLGGGVVVCPGVRIGKRCIIAAGSVVIHDIPDDCMAAGNPAVVKKHLNE</sequence>
<dbReference type="InterPro" id="IPR001451">
    <property type="entry name" value="Hexapep"/>
</dbReference>
<feature type="domain" description="Maltose/galactoside acetyltransferase" evidence="3">
    <location>
        <begin position="5"/>
        <end position="58"/>
    </location>
</feature>
<dbReference type="Proteomes" id="UP001319045">
    <property type="component" value="Chromosome"/>
</dbReference>
<evidence type="ECO:0000256" key="1">
    <source>
        <dbReference type="ARBA" id="ARBA00007274"/>
    </source>
</evidence>
<name>A0ABM7NXJ8_9BACT</name>